<evidence type="ECO:0000313" key="10">
    <source>
        <dbReference type="Proteomes" id="UP000036520"/>
    </source>
</evidence>
<protein>
    <submittedName>
        <fullName evidence="9">Putative nutrient binding outer membrane protein</fullName>
    </submittedName>
</protein>
<dbReference type="AlphaFoldDB" id="A0A0H4PGZ1"/>
<dbReference type="CDD" id="cd08977">
    <property type="entry name" value="SusD"/>
    <property type="match status" value="1"/>
</dbReference>
<dbReference type="InterPro" id="IPR012944">
    <property type="entry name" value="SusD_RagB_dom"/>
</dbReference>
<dbReference type="Proteomes" id="UP000036520">
    <property type="component" value="Chromosome"/>
</dbReference>
<evidence type="ECO:0000313" key="9">
    <source>
        <dbReference type="EMBL" id="AKP52315.1"/>
    </source>
</evidence>
<gene>
    <name evidence="9" type="ORF">CA2015_2909</name>
</gene>
<feature type="domain" description="SusD-like N-terminal" evidence="8">
    <location>
        <begin position="52"/>
        <end position="237"/>
    </location>
</feature>
<evidence type="ECO:0000256" key="6">
    <source>
        <dbReference type="SAM" id="SignalP"/>
    </source>
</evidence>
<sequence length="564" mass="65194">MKTIFKYLYINRITGMFSMLLLVATLNIACDDEVLDVIPADRFTDEAVWADESLIEAFIGNAYRTIPSGLRYSLYGLSVVTDEINARSNSWAWSVWEGNLNPDDLREVDYWTGANDRNINYWQPINRTNIFFENIDRERAVPIGENTKNRMIGEMKTIRAYSYFKLASLFGGVPLFTKTFTLEDDFKVKRNTYQEVMEFVLAELDEAIDLLPETYNNADQGRVTKGAAMAIKSRATLYYASELNNPAMDPTKWQKAADAAKAVIDLGQYELFEDYRTMFLEENIYNPEMIWQRPYNQFVSSERVYVELSLYPNGYNGFGQVHPLHNLVDDFETVNGLQPEDDPDYNPNDPYADRDPRFYATILHDGAPFQGREVETFLPGGLDSNEGPVSAWNATQTGYYQLKFANERIVNPSGNNMSQTPWTFARYAEILLNYAEANYFLGNEDITREYLNIVRNRPSVNMPDVTESGDALFERIVNERRIELVFEEHRWFDIRRWKILPEVADKDRTRMIIRKQADGTKTYEVAFWKTGNFNPANYLLPIPQSEINKNGLLEQNPGYNVAQQ</sequence>
<evidence type="ECO:0000259" key="7">
    <source>
        <dbReference type="Pfam" id="PF07980"/>
    </source>
</evidence>
<dbReference type="Gene3D" id="1.25.40.390">
    <property type="match status" value="1"/>
</dbReference>
<dbReference type="EMBL" id="CP012040">
    <property type="protein sequence ID" value="AKP52315.1"/>
    <property type="molecule type" value="Genomic_DNA"/>
</dbReference>
<keyword evidence="5" id="KW-0998">Cell outer membrane</keyword>
<evidence type="ECO:0000256" key="4">
    <source>
        <dbReference type="ARBA" id="ARBA00023136"/>
    </source>
</evidence>
<keyword evidence="10" id="KW-1185">Reference proteome</keyword>
<dbReference type="PATRIC" id="fig|320787.5.peg.3180"/>
<comment type="similarity">
    <text evidence="2">Belongs to the SusD family.</text>
</comment>
<organism evidence="9 10">
    <name type="scientific">Cyclobacterium amurskyense</name>
    <dbReference type="NCBI Taxonomy" id="320787"/>
    <lineage>
        <taxon>Bacteria</taxon>
        <taxon>Pseudomonadati</taxon>
        <taxon>Bacteroidota</taxon>
        <taxon>Cytophagia</taxon>
        <taxon>Cytophagales</taxon>
        <taxon>Cyclobacteriaceae</taxon>
        <taxon>Cyclobacterium</taxon>
    </lineage>
</organism>
<proteinExistence type="inferred from homology"/>
<name>A0A0H4PGZ1_9BACT</name>
<evidence type="ECO:0000259" key="8">
    <source>
        <dbReference type="Pfam" id="PF14322"/>
    </source>
</evidence>
<feature type="signal peptide" evidence="6">
    <location>
        <begin position="1"/>
        <end position="29"/>
    </location>
</feature>
<accession>A0A0H4PGZ1</accession>
<dbReference type="InterPro" id="IPR033985">
    <property type="entry name" value="SusD-like_N"/>
</dbReference>
<evidence type="ECO:0000256" key="1">
    <source>
        <dbReference type="ARBA" id="ARBA00004442"/>
    </source>
</evidence>
<dbReference type="InterPro" id="IPR011990">
    <property type="entry name" value="TPR-like_helical_dom_sf"/>
</dbReference>
<dbReference type="KEGG" id="camu:CA2015_2909"/>
<dbReference type="GO" id="GO:0009279">
    <property type="term" value="C:cell outer membrane"/>
    <property type="evidence" value="ECO:0007669"/>
    <property type="project" value="UniProtKB-SubCell"/>
</dbReference>
<evidence type="ECO:0000256" key="5">
    <source>
        <dbReference type="ARBA" id="ARBA00023237"/>
    </source>
</evidence>
<dbReference type="RefSeq" id="WP_169786483.1">
    <property type="nucleotide sequence ID" value="NZ_CP012040.1"/>
</dbReference>
<reference evidence="9 10" key="1">
    <citation type="submission" date="2015-07" db="EMBL/GenBank/DDBJ databases">
        <authorList>
            <person name="Kim K.M."/>
        </authorList>
    </citation>
    <scope>NUCLEOTIDE SEQUENCE [LARGE SCALE GENOMIC DNA]</scope>
    <source>
        <strain evidence="9 10">KCTC 12363</strain>
    </source>
</reference>
<keyword evidence="3 6" id="KW-0732">Signal</keyword>
<dbReference type="Pfam" id="PF14322">
    <property type="entry name" value="SusD-like_3"/>
    <property type="match status" value="1"/>
</dbReference>
<dbReference type="SUPFAM" id="SSF48452">
    <property type="entry name" value="TPR-like"/>
    <property type="match status" value="1"/>
</dbReference>
<feature type="chain" id="PRO_5005208827" evidence="6">
    <location>
        <begin position="30"/>
        <end position="564"/>
    </location>
</feature>
<dbReference type="Pfam" id="PF07980">
    <property type="entry name" value="SusD_RagB"/>
    <property type="match status" value="1"/>
</dbReference>
<comment type="subcellular location">
    <subcellularLocation>
        <location evidence="1">Cell outer membrane</location>
    </subcellularLocation>
</comment>
<dbReference type="STRING" id="320787.CA2015_2909"/>
<feature type="domain" description="RagB/SusD" evidence="7">
    <location>
        <begin position="290"/>
        <end position="559"/>
    </location>
</feature>
<keyword evidence="4" id="KW-0472">Membrane</keyword>
<evidence type="ECO:0000256" key="3">
    <source>
        <dbReference type="ARBA" id="ARBA00022729"/>
    </source>
</evidence>
<evidence type="ECO:0000256" key="2">
    <source>
        <dbReference type="ARBA" id="ARBA00006275"/>
    </source>
</evidence>